<evidence type="ECO:0000256" key="1">
    <source>
        <dbReference type="SAM" id="Phobius"/>
    </source>
</evidence>
<dbReference type="Gene3D" id="2.130.10.10">
    <property type="entry name" value="YVTN repeat-like/Quinoprotein amine dehydrogenase"/>
    <property type="match status" value="2"/>
</dbReference>
<keyword evidence="1" id="KW-0472">Membrane</keyword>
<accession>A0A1G2L2M1</accession>
<comment type="caution">
    <text evidence="2">The sequence shown here is derived from an EMBL/GenBank/DDBJ whole genome shotgun (WGS) entry which is preliminary data.</text>
</comment>
<dbReference type="PANTHER" id="PTHR43739:SF5">
    <property type="entry name" value="EXO-ALPHA-SIALIDASE"/>
    <property type="match status" value="1"/>
</dbReference>
<sequence>MRALLVIIAVFIGLGLIFIVILPFMLGYAPSSPRSPEAEEMGIFKSTDGGITWEKRAESAESVPLNAYAVLETAFHPKDSGTIFVGTKNGGLWKTENGGELWRKIADNNNVLAPDSQVYGISFSTTNPDELYLAVYQNDRGRVLKSEDGGKSFREMYFTPVEKYGVFDIFVDEADRVFMISGQGGFFESRDHAKTWKVLRWFRDGLIRLEVDPNNHSVMYAISPKGNIFKTSDRAVSWIDMTEPLSKFDGAKSDQTFFIDPSTSRLYLASKFGVMRSDNGGTSWKELPIIIPPEVLPALAVAVDPKDSRTLYVSAASQLYKSADGGTSWSVAQSPSDMRLTLLAIDPEDSNIIYAVVSK</sequence>
<dbReference type="EMBL" id="MHQO01000063">
    <property type="protein sequence ID" value="OHA05011.1"/>
    <property type="molecule type" value="Genomic_DNA"/>
</dbReference>
<dbReference type="AlphaFoldDB" id="A0A1G2L2M1"/>
<dbReference type="Proteomes" id="UP000177982">
    <property type="component" value="Unassembled WGS sequence"/>
</dbReference>
<dbReference type="PANTHER" id="PTHR43739">
    <property type="entry name" value="XYLOGLUCANASE (EUROFUNG)"/>
    <property type="match status" value="1"/>
</dbReference>
<keyword evidence="1" id="KW-0812">Transmembrane</keyword>
<evidence type="ECO:0008006" key="4">
    <source>
        <dbReference type="Google" id="ProtNLM"/>
    </source>
</evidence>
<protein>
    <recommendedName>
        <fullName evidence="4">Photosynthesis system II assembly factor Ycf48/Hcf136-like domain-containing protein</fullName>
    </recommendedName>
</protein>
<dbReference type="GO" id="GO:0010411">
    <property type="term" value="P:xyloglucan metabolic process"/>
    <property type="evidence" value="ECO:0007669"/>
    <property type="project" value="TreeGrafter"/>
</dbReference>
<dbReference type="CDD" id="cd15482">
    <property type="entry name" value="Sialidase_non-viral"/>
    <property type="match status" value="1"/>
</dbReference>
<evidence type="ECO:0000313" key="2">
    <source>
        <dbReference type="EMBL" id="OHA05011.1"/>
    </source>
</evidence>
<organism evidence="2 3">
    <name type="scientific">Candidatus Sungbacteria bacterium RIFCSPLOWO2_01_FULL_47_10</name>
    <dbReference type="NCBI Taxonomy" id="1802276"/>
    <lineage>
        <taxon>Bacteria</taxon>
        <taxon>Candidatus Sungiibacteriota</taxon>
    </lineage>
</organism>
<proteinExistence type="predicted"/>
<name>A0A1G2L2M1_9BACT</name>
<keyword evidence="1" id="KW-1133">Transmembrane helix</keyword>
<feature type="transmembrane region" description="Helical" evidence="1">
    <location>
        <begin position="6"/>
        <end position="26"/>
    </location>
</feature>
<reference evidence="2 3" key="1">
    <citation type="journal article" date="2016" name="Nat. Commun.">
        <title>Thousands of microbial genomes shed light on interconnected biogeochemical processes in an aquifer system.</title>
        <authorList>
            <person name="Anantharaman K."/>
            <person name="Brown C.T."/>
            <person name="Hug L.A."/>
            <person name="Sharon I."/>
            <person name="Castelle C.J."/>
            <person name="Probst A.J."/>
            <person name="Thomas B.C."/>
            <person name="Singh A."/>
            <person name="Wilkins M.J."/>
            <person name="Karaoz U."/>
            <person name="Brodie E.L."/>
            <person name="Williams K.H."/>
            <person name="Hubbard S.S."/>
            <person name="Banfield J.F."/>
        </authorList>
    </citation>
    <scope>NUCLEOTIDE SEQUENCE [LARGE SCALE GENOMIC DNA]</scope>
</reference>
<dbReference type="InterPro" id="IPR052025">
    <property type="entry name" value="Xyloglucanase_GH74"/>
</dbReference>
<dbReference type="InterPro" id="IPR015943">
    <property type="entry name" value="WD40/YVTN_repeat-like_dom_sf"/>
</dbReference>
<gene>
    <name evidence="2" type="ORF">A2934_01305</name>
</gene>
<dbReference type="SUPFAM" id="SSF110296">
    <property type="entry name" value="Oligoxyloglucan reducing end-specific cellobiohydrolase"/>
    <property type="match status" value="2"/>
</dbReference>
<evidence type="ECO:0000313" key="3">
    <source>
        <dbReference type="Proteomes" id="UP000177982"/>
    </source>
</evidence>